<gene>
    <name evidence="1" type="ORF">LYSCAS_22440</name>
</gene>
<sequence>MPIQIRPTDEAGLVLARISALMTLEDQQVLEALAKTAIDAGLDTRLLVELDDFNGWAKNDRWGDDIAYMLNYADRIRRMAIVGDARWQDEALAFVGQGFRATDVRYFAPDALEEANAWIREPQADRR</sequence>
<evidence type="ECO:0000313" key="2">
    <source>
        <dbReference type="Proteomes" id="UP000681317"/>
    </source>
</evidence>
<dbReference type="Proteomes" id="UP000681317">
    <property type="component" value="Chromosome"/>
</dbReference>
<proteinExistence type="predicted"/>
<dbReference type="SUPFAM" id="SSF52091">
    <property type="entry name" value="SpoIIaa-like"/>
    <property type="match status" value="1"/>
</dbReference>
<name>A0ABM7Q785_9GAMM</name>
<dbReference type="EMBL" id="AP024545">
    <property type="protein sequence ID" value="BCT93220.1"/>
    <property type="molecule type" value="Genomic_DNA"/>
</dbReference>
<evidence type="ECO:0008006" key="3">
    <source>
        <dbReference type="Google" id="ProtNLM"/>
    </source>
</evidence>
<dbReference type="Gene3D" id="3.40.50.10600">
    <property type="entry name" value="SpoIIaa-like domains"/>
    <property type="match status" value="1"/>
</dbReference>
<evidence type="ECO:0000313" key="1">
    <source>
        <dbReference type="EMBL" id="BCT93220.1"/>
    </source>
</evidence>
<dbReference type="InterPro" id="IPR038396">
    <property type="entry name" value="SpoIIAA-like_sf"/>
</dbReference>
<dbReference type="InterPro" id="IPR036513">
    <property type="entry name" value="STAS_dom_sf"/>
</dbReference>
<keyword evidence="2" id="KW-1185">Reference proteome</keyword>
<protein>
    <recommendedName>
        <fullName evidence="3">STAS/SEC14 domain-containing protein</fullName>
    </recommendedName>
</protein>
<organism evidence="1 2">
    <name type="scientific">Noviluteimonas caseinilytica</name>
    <dbReference type="NCBI Taxonomy" id="2675101"/>
    <lineage>
        <taxon>Bacteria</taxon>
        <taxon>Pseudomonadati</taxon>
        <taxon>Pseudomonadota</taxon>
        <taxon>Gammaproteobacteria</taxon>
        <taxon>Lysobacterales</taxon>
        <taxon>Lysobacteraceae</taxon>
        <taxon>Noviluteimonas</taxon>
    </lineage>
</organism>
<accession>A0ABM7Q785</accession>
<dbReference type="RefSeq" id="WP_213434159.1">
    <property type="nucleotide sequence ID" value="NZ_AP024545.1"/>
</dbReference>
<reference evidence="1 2" key="1">
    <citation type="submission" date="2021-03" db="EMBL/GenBank/DDBJ databases">
        <title>Complete Genome Sequences of Two Lysobacter Strains Isolated from Sea Water (Lysobacter caseinilyticus) and Soil (Lysobacter helvus) in South Korea.</title>
        <authorList>
            <person name="Watanabe Y."/>
            <person name="Arakawa K."/>
        </authorList>
    </citation>
    <scope>NUCLEOTIDE SEQUENCE [LARGE SCALE GENOMIC DNA]</scope>
    <source>
        <strain evidence="1 2">KVB24</strain>
    </source>
</reference>
<dbReference type="Pfam" id="PF11964">
    <property type="entry name" value="SpoIIAA-like"/>
    <property type="match status" value="1"/>
</dbReference>
<dbReference type="InterPro" id="IPR021866">
    <property type="entry name" value="SpoIIAA-like"/>
</dbReference>